<reference evidence="1 2" key="1">
    <citation type="journal article" date="2016" name="Nat. Commun.">
        <title>Thousands of microbial genomes shed light on interconnected biogeochemical processes in an aquifer system.</title>
        <authorList>
            <person name="Anantharaman K."/>
            <person name="Brown C.T."/>
            <person name="Hug L.A."/>
            <person name="Sharon I."/>
            <person name="Castelle C.J."/>
            <person name="Probst A.J."/>
            <person name="Thomas B.C."/>
            <person name="Singh A."/>
            <person name="Wilkins M.J."/>
            <person name="Karaoz U."/>
            <person name="Brodie E.L."/>
            <person name="Williams K.H."/>
            <person name="Hubbard S.S."/>
            <person name="Banfield J.F."/>
        </authorList>
    </citation>
    <scope>NUCLEOTIDE SEQUENCE [LARGE SCALE GENOMIC DNA]</scope>
</reference>
<protein>
    <submittedName>
        <fullName evidence="1">Uncharacterized protein</fullName>
    </submittedName>
</protein>
<organism evidence="1 2">
    <name type="scientific">Candidatus Lloydbacteria bacterium RIFCSPHIGHO2_01_FULL_49_22</name>
    <dbReference type="NCBI Taxonomy" id="1798658"/>
    <lineage>
        <taxon>Bacteria</taxon>
        <taxon>Candidatus Lloydiibacteriota</taxon>
    </lineage>
</organism>
<dbReference type="Gene3D" id="3.40.50.300">
    <property type="entry name" value="P-loop containing nucleotide triphosphate hydrolases"/>
    <property type="match status" value="1"/>
</dbReference>
<sequence length="246" mass="28739">MSKTIDIARLELMADMLHGYLRTDVRYGGTFLPRPFLIEFTGSPDSGKTTCIKELYKFLKRRGLRVHIPQEGAEVIGHIPRTTPEYNIRTALYALEMVIDYTHGHAYDVVIFDRSIFDPYAWMMYWQDKGLLSGEERELIQQFFLLRFWVDRIIASYVVVCEPEEAMRRGQRIALSDKLGETSNPASIRKLVDRYRTMHEELSPKYPQIQLIDTTTMTESEMVNHIATDTLERLVAEARKMRQHTE</sequence>
<dbReference type="SUPFAM" id="SSF52540">
    <property type="entry name" value="P-loop containing nucleoside triphosphate hydrolases"/>
    <property type="match status" value="1"/>
</dbReference>
<name>A0A1G2CYK2_9BACT</name>
<proteinExistence type="predicted"/>
<dbReference type="EMBL" id="MHLI01000004">
    <property type="protein sequence ID" value="OGZ06292.1"/>
    <property type="molecule type" value="Genomic_DNA"/>
</dbReference>
<accession>A0A1G2CYK2</accession>
<dbReference type="InterPro" id="IPR027417">
    <property type="entry name" value="P-loop_NTPase"/>
</dbReference>
<comment type="caution">
    <text evidence="1">The sequence shown here is derived from an EMBL/GenBank/DDBJ whole genome shotgun (WGS) entry which is preliminary data.</text>
</comment>
<evidence type="ECO:0000313" key="1">
    <source>
        <dbReference type="EMBL" id="OGZ06292.1"/>
    </source>
</evidence>
<evidence type="ECO:0000313" key="2">
    <source>
        <dbReference type="Proteomes" id="UP000177122"/>
    </source>
</evidence>
<dbReference type="Proteomes" id="UP000177122">
    <property type="component" value="Unassembled WGS sequence"/>
</dbReference>
<gene>
    <name evidence="1" type="ORF">A2845_00605</name>
</gene>
<dbReference type="AlphaFoldDB" id="A0A1G2CYK2"/>